<keyword evidence="1" id="KW-0732">Signal</keyword>
<dbReference type="PROSITE" id="PS51257">
    <property type="entry name" value="PROKAR_LIPOPROTEIN"/>
    <property type="match status" value="1"/>
</dbReference>
<protein>
    <submittedName>
        <fullName evidence="2">Glutaminyl-peptide cyclotransferase</fullName>
    </submittedName>
</protein>
<dbReference type="InterPro" id="IPR015943">
    <property type="entry name" value="WD40/YVTN_repeat-like_dom_sf"/>
</dbReference>
<reference evidence="2 3" key="1">
    <citation type="submission" date="2020-07" db="EMBL/GenBank/DDBJ databases">
        <title>Moheibacter lacus sp. nov., a member of the family Flavobacteriaceae isolated from freshwater lake sediment.</title>
        <authorList>
            <person name="Liu Y."/>
        </authorList>
    </citation>
    <scope>NUCLEOTIDE SEQUENCE [LARGE SCALE GENOMIC DNA]</scope>
    <source>
        <strain evidence="2 3">BDHS18</strain>
    </source>
</reference>
<accession>A0A838ZMT4</accession>
<sequence length="339" mass="38596">MKIKQIIALISLFILTVSCSNEVKNLSDLQSNFYELQHNGLRLGDSLNVYFFKNQELVDSVELTWNGKSVSNHMVMDNANTNLGVNELKIKVHLGSEFITGETHVPILNSTKETSISYDVINEYPHPKELFTQGFFYHDDKVYESSGHYGKSKIVTYHLGTTNFLQETKQEAKVFSEGISILNGKLFLLTYKERKVLVYDAQTFELKEEIALPNMVKEGWGMTTNGKELIVSDGTQNVFFFNEKFELQRKIQIAGYQSVYTYINELEFVNGKLFANVWTTNFILVIDPKTGAVEQFYDLTDLSESKGSDDVLNGIAVKGNQLLVTGKNWEKIYELPLPN</sequence>
<dbReference type="AlphaFoldDB" id="A0A838ZMT4"/>
<evidence type="ECO:0000313" key="2">
    <source>
        <dbReference type="EMBL" id="MBA5629140.1"/>
    </source>
</evidence>
<keyword evidence="3" id="KW-1185">Reference proteome</keyword>
<proteinExistence type="predicted"/>
<dbReference type="RefSeq" id="WP_182042705.1">
    <property type="nucleotide sequence ID" value="NZ_JACDZE010000001.1"/>
</dbReference>
<dbReference type="InterPro" id="IPR007788">
    <property type="entry name" value="QCT"/>
</dbReference>
<dbReference type="PANTHER" id="PTHR31270:SF1">
    <property type="entry name" value="GLUTAMINYL-PEPTIDE CYCLOTRANSFERASE"/>
    <property type="match status" value="1"/>
</dbReference>
<gene>
    <name evidence="2" type="ORF">HU137_05070</name>
</gene>
<name>A0A838ZMT4_9FLAO</name>
<organism evidence="2 3">
    <name type="scientific">Moheibacter lacus</name>
    <dbReference type="NCBI Taxonomy" id="2745851"/>
    <lineage>
        <taxon>Bacteria</taxon>
        <taxon>Pseudomonadati</taxon>
        <taxon>Bacteroidota</taxon>
        <taxon>Flavobacteriia</taxon>
        <taxon>Flavobacteriales</taxon>
        <taxon>Weeksellaceae</taxon>
        <taxon>Moheibacter</taxon>
    </lineage>
</organism>
<feature type="signal peptide" evidence="1">
    <location>
        <begin position="1"/>
        <end position="20"/>
    </location>
</feature>
<dbReference type="Proteomes" id="UP000552241">
    <property type="component" value="Unassembled WGS sequence"/>
</dbReference>
<dbReference type="SUPFAM" id="SSF50969">
    <property type="entry name" value="YVTN repeat-like/Quinoprotein amine dehydrogenase"/>
    <property type="match status" value="1"/>
</dbReference>
<dbReference type="Pfam" id="PF05096">
    <property type="entry name" value="Glu_cyclase_2"/>
    <property type="match status" value="1"/>
</dbReference>
<keyword evidence="2" id="KW-0808">Transferase</keyword>
<dbReference type="Gene3D" id="2.130.10.10">
    <property type="entry name" value="YVTN repeat-like/Quinoprotein amine dehydrogenase"/>
    <property type="match status" value="1"/>
</dbReference>
<comment type="caution">
    <text evidence="2">The sequence shown here is derived from an EMBL/GenBank/DDBJ whole genome shotgun (WGS) entry which is preliminary data.</text>
</comment>
<dbReference type="InterPro" id="IPR011044">
    <property type="entry name" value="Quino_amine_DH_bsu"/>
</dbReference>
<evidence type="ECO:0000256" key="1">
    <source>
        <dbReference type="SAM" id="SignalP"/>
    </source>
</evidence>
<feature type="chain" id="PRO_5032509836" evidence="1">
    <location>
        <begin position="21"/>
        <end position="339"/>
    </location>
</feature>
<evidence type="ECO:0000313" key="3">
    <source>
        <dbReference type="Proteomes" id="UP000552241"/>
    </source>
</evidence>
<dbReference type="GO" id="GO:0016603">
    <property type="term" value="F:glutaminyl-peptide cyclotransferase activity"/>
    <property type="evidence" value="ECO:0007669"/>
    <property type="project" value="InterPro"/>
</dbReference>
<dbReference type="PANTHER" id="PTHR31270">
    <property type="entry name" value="GLUTAMINYL-PEPTIDE CYCLOTRANSFERASE"/>
    <property type="match status" value="1"/>
</dbReference>
<dbReference type="EMBL" id="JACDZE010000001">
    <property type="protein sequence ID" value="MBA5629140.1"/>
    <property type="molecule type" value="Genomic_DNA"/>
</dbReference>